<protein>
    <recommendedName>
        <fullName evidence="4">Major facilitator superfamily (MFS) profile domain-containing protein</fullName>
    </recommendedName>
</protein>
<evidence type="ECO:0000313" key="3">
    <source>
        <dbReference type="Proteomes" id="UP001652442"/>
    </source>
</evidence>
<accession>A0ABT2THU7</accession>
<reference evidence="2 3" key="1">
    <citation type="journal article" date="2021" name="ISME Commun">
        <title>Automated analysis of genomic sequences facilitates high-throughput and comprehensive description of bacteria.</title>
        <authorList>
            <person name="Hitch T.C.A."/>
        </authorList>
    </citation>
    <scope>NUCLEOTIDE SEQUENCE [LARGE SCALE GENOMIC DNA]</scope>
    <source>
        <strain evidence="2 3">Sanger_109</strain>
    </source>
</reference>
<keyword evidence="1" id="KW-0812">Transmembrane</keyword>
<dbReference type="InterPro" id="IPR036259">
    <property type="entry name" value="MFS_trans_sf"/>
</dbReference>
<feature type="transmembrane region" description="Helical" evidence="1">
    <location>
        <begin position="138"/>
        <end position="157"/>
    </location>
</feature>
<dbReference type="Proteomes" id="UP001652442">
    <property type="component" value="Unassembled WGS sequence"/>
</dbReference>
<feature type="transmembrane region" description="Helical" evidence="1">
    <location>
        <begin position="73"/>
        <end position="93"/>
    </location>
</feature>
<evidence type="ECO:0008006" key="4">
    <source>
        <dbReference type="Google" id="ProtNLM"/>
    </source>
</evidence>
<organism evidence="2 3">
    <name type="scientific">Brotonthovivens ammoniilytica</name>
    <dbReference type="NCBI Taxonomy" id="2981725"/>
    <lineage>
        <taxon>Bacteria</taxon>
        <taxon>Bacillati</taxon>
        <taxon>Bacillota</taxon>
        <taxon>Clostridia</taxon>
        <taxon>Lachnospirales</taxon>
        <taxon>Lachnospiraceae</taxon>
        <taxon>Brotonthovivens</taxon>
    </lineage>
</organism>
<proteinExistence type="predicted"/>
<feature type="transmembrane region" description="Helical" evidence="1">
    <location>
        <begin position="49"/>
        <end position="67"/>
    </location>
</feature>
<name>A0ABT2THU7_9FIRM</name>
<dbReference type="Gene3D" id="1.20.1250.20">
    <property type="entry name" value="MFS general substrate transporter like domains"/>
    <property type="match status" value="1"/>
</dbReference>
<feature type="transmembrane region" description="Helical" evidence="1">
    <location>
        <begin position="21"/>
        <end position="42"/>
    </location>
</feature>
<comment type="caution">
    <text evidence="2">The sequence shown here is derived from an EMBL/GenBank/DDBJ whole genome shotgun (WGS) entry which is preliminary data.</text>
</comment>
<dbReference type="RefSeq" id="WP_158424508.1">
    <property type="nucleotide sequence ID" value="NZ_JAOQJQ010000002.1"/>
</dbReference>
<sequence>MGIMSNFVGKFMEQGYQMNEILGMLAIAGIVAIPGSMFVGFLDAKFGTKFAGIIVNILAVVAVLFNLTDVHALHYVALPLLGIMLGGSSNMMVSCTSAIWGRYDFQNAFRVIQPLNSVMTGIGITVVGIVGTNFNYMSAYKVMFVMAICGLLAMMALKVKPIDKDVR</sequence>
<keyword evidence="3" id="KW-1185">Reference proteome</keyword>
<evidence type="ECO:0000256" key="1">
    <source>
        <dbReference type="SAM" id="Phobius"/>
    </source>
</evidence>
<keyword evidence="1" id="KW-0472">Membrane</keyword>
<feature type="transmembrane region" description="Helical" evidence="1">
    <location>
        <begin position="114"/>
        <end position="132"/>
    </location>
</feature>
<dbReference type="EMBL" id="JAOQJQ010000002">
    <property type="protein sequence ID" value="MCU6761721.1"/>
    <property type="molecule type" value="Genomic_DNA"/>
</dbReference>
<keyword evidence="1" id="KW-1133">Transmembrane helix</keyword>
<dbReference type="SUPFAM" id="SSF103473">
    <property type="entry name" value="MFS general substrate transporter"/>
    <property type="match status" value="1"/>
</dbReference>
<evidence type="ECO:0000313" key="2">
    <source>
        <dbReference type="EMBL" id="MCU6761721.1"/>
    </source>
</evidence>
<gene>
    <name evidence="2" type="ORF">OCV88_05130</name>
</gene>